<evidence type="ECO:0000256" key="3">
    <source>
        <dbReference type="ARBA" id="ARBA00022475"/>
    </source>
</evidence>
<proteinExistence type="inferred from homology"/>
<evidence type="ECO:0000256" key="6">
    <source>
        <dbReference type="ARBA" id="ARBA00022729"/>
    </source>
</evidence>
<comment type="subcellular location">
    <subcellularLocation>
        <location evidence="1">Cell membrane</location>
        <topology evidence="1">Single-pass type I membrane protein</topology>
    </subcellularLocation>
</comment>
<dbReference type="FunFam" id="3.80.10.10:FF:000213">
    <property type="entry name" value="Tyrosine-sulfated glycopeptide receptor 1"/>
    <property type="match status" value="1"/>
</dbReference>
<evidence type="ECO:0000256" key="4">
    <source>
        <dbReference type="ARBA" id="ARBA00022614"/>
    </source>
</evidence>
<evidence type="ECO:0008006" key="17">
    <source>
        <dbReference type="Google" id="ProtNLM"/>
    </source>
</evidence>
<dbReference type="InterPro" id="IPR003591">
    <property type="entry name" value="Leu-rich_rpt_typical-subtyp"/>
</dbReference>
<dbReference type="InterPro" id="IPR001611">
    <property type="entry name" value="Leu-rich_rpt"/>
</dbReference>
<name>A0AA39DD63_VITRO</name>
<feature type="domain" description="Leucine-rich repeat-containing N-terminal plant-type" evidence="13">
    <location>
        <begin position="27"/>
        <end position="65"/>
    </location>
</feature>
<dbReference type="Proteomes" id="UP001168098">
    <property type="component" value="Unassembled WGS sequence"/>
</dbReference>
<dbReference type="InterPro" id="IPR055414">
    <property type="entry name" value="LRR_R13L4/SHOC2-like"/>
</dbReference>
<dbReference type="FunFam" id="3.80.10.10:FF:000383">
    <property type="entry name" value="Leucine-rich repeat receptor protein kinase EMS1"/>
    <property type="match status" value="1"/>
</dbReference>
<evidence type="ECO:0000256" key="8">
    <source>
        <dbReference type="ARBA" id="ARBA00022989"/>
    </source>
</evidence>
<keyword evidence="11" id="KW-0325">Glycoprotein</keyword>
<feature type="domain" description="Disease resistance R13L4/SHOC-2-like LRR" evidence="14">
    <location>
        <begin position="295"/>
        <end position="444"/>
    </location>
</feature>
<dbReference type="InterPro" id="IPR013210">
    <property type="entry name" value="LRR_N_plant-typ"/>
</dbReference>
<evidence type="ECO:0000256" key="5">
    <source>
        <dbReference type="ARBA" id="ARBA00022692"/>
    </source>
</evidence>
<keyword evidence="16" id="KW-1185">Reference proteome</keyword>
<accession>A0AA39DD63</accession>
<keyword evidence="10" id="KW-0675">Receptor</keyword>
<dbReference type="InterPro" id="IPR046956">
    <property type="entry name" value="RLP23-like"/>
</dbReference>
<organism evidence="15 16">
    <name type="scientific">Vitis rotundifolia</name>
    <name type="common">Muscadine grape</name>
    <dbReference type="NCBI Taxonomy" id="103349"/>
    <lineage>
        <taxon>Eukaryota</taxon>
        <taxon>Viridiplantae</taxon>
        <taxon>Streptophyta</taxon>
        <taxon>Embryophyta</taxon>
        <taxon>Tracheophyta</taxon>
        <taxon>Spermatophyta</taxon>
        <taxon>Magnoliopsida</taxon>
        <taxon>eudicotyledons</taxon>
        <taxon>Gunneridae</taxon>
        <taxon>Pentapetalae</taxon>
        <taxon>rosids</taxon>
        <taxon>Vitales</taxon>
        <taxon>Vitaceae</taxon>
        <taxon>Viteae</taxon>
        <taxon>Vitis</taxon>
    </lineage>
</organism>
<dbReference type="Pfam" id="PF23598">
    <property type="entry name" value="LRR_14"/>
    <property type="match status" value="1"/>
</dbReference>
<evidence type="ECO:0000256" key="12">
    <source>
        <dbReference type="SAM" id="Phobius"/>
    </source>
</evidence>
<comment type="similarity">
    <text evidence="2">Belongs to the RLP family.</text>
</comment>
<evidence type="ECO:0000313" key="15">
    <source>
        <dbReference type="EMBL" id="KAJ9679404.1"/>
    </source>
</evidence>
<keyword evidence="9 12" id="KW-0472">Membrane</keyword>
<dbReference type="GO" id="GO:0005886">
    <property type="term" value="C:plasma membrane"/>
    <property type="evidence" value="ECO:0007669"/>
    <property type="project" value="UniProtKB-SubCell"/>
</dbReference>
<protein>
    <recommendedName>
        <fullName evidence="17">Leucine-rich repeat-containing N-terminal plant-type domain-containing protein</fullName>
    </recommendedName>
</protein>
<dbReference type="Pfam" id="PF08263">
    <property type="entry name" value="LRRNT_2"/>
    <property type="match status" value="1"/>
</dbReference>
<evidence type="ECO:0000313" key="16">
    <source>
        <dbReference type="Proteomes" id="UP001168098"/>
    </source>
</evidence>
<keyword evidence="7" id="KW-0677">Repeat</keyword>
<evidence type="ECO:0000259" key="14">
    <source>
        <dbReference type="Pfam" id="PF23598"/>
    </source>
</evidence>
<reference evidence="15 16" key="1">
    <citation type="journal article" date="2023" name="BMC Biotechnol.">
        <title>Vitis rotundifolia cv Carlos genome sequencing.</title>
        <authorList>
            <person name="Huff M."/>
            <person name="Hulse-Kemp A."/>
            <person name="Scheffler B."/>
            <person name="Youngblood R."/>
            <person name="Simpson S."/>
            <person name="Babiker E."/>
            <person name="Staton M."/>
        </authorList>
    </citation>
    <scope>NUCLEOTIDE SEQUENCE [LARGE SCALE GENOMIC DNA]</scope>
    <source>
        <tissue evidence="15">Leaf</tissue>
    </source>
</reference>
<evidence type="ECO:0000256" key="11">
    <source>
        <dbReference type="ARBA" id="ARBA00023180"/>
    </source>
</evidence>
<evidence type="ECO:0000256" key="10">
    <source>
        <dbReference type="ARBA" id="ARBA00023170"/>
    </source>
</evidence>
<dbReference type="Pfam" id="PF00560">
    <property type="entry name" value="LRR_1"/>
    <property type="match status" value="7"/>
</dbReference>
<dbReference type="PANTHER" id="PTHR48063">
    <property type="entry name" value="LRR RECEPTOR-LIKE KINASE"/>
    <property type="match status" value="1"/>
</dbReference>
<dbReference type="SMART" id="SM00369">
    <property type="entry name" value="LRR_TYP"/>
    <property type="match status" value="7"/>
</dbReference>
<feature type="transmembrane region" description="Helical" evidence="12">
    <location>
        <begin position="839"/>
        <end position="861"/>
    </location>
</feature>
<dbReference type="PANTHER" id="PTHR48063:SF98">
    <property type="entry name" value="LRR RECEPTOR-LIKE SERINE_THREONINE-PROTEIN KINASE FLS2"/>
    <property type="match status" value="1"/>
</dbReference>
<evidence type="ECO:0000256" key="2">
    <source>
        <dbReference type="ARBA" id="ARBA00009592"/>
    </source>
</evidence>
<comment type="caution">
    <text evidence="15">The sequence shown here is derived from an EMBL/GenBank/DDBJ whole genome shotgun (WGS) entry which is preliminary data.</text>
</comment>
<gene>
    <name evidence="15" type="ORF">PVL29_021361</name>
</gene>
<evidence type="ECO:0000256" key="1">
    <source>
        <dbReference type="ARBA" id="ARBA00004251"/>
    </source>
</evidence>
<sequence>MQCNDHGVSSVNNLKLMHKASTLICHEKEKQALLRIKHALTDPTNRLSSWSVNEDCCGWTGVHCDNMSGRVVELHLGNWNDPSAIGPYGILGGEISPALLELQFLSHLDLSYNDCGGTPIPSFLGSMQSLTFLYLFNASFGGVIPHQLGNHSSLRAPIPSFLGSMRSLRHLDLWGASFGGLIPHQLGNLSSLRHLDLGGNSGFYVDNFSWISHLSSLVSLDVTWIDLHRDVHWLDSVSLLASLSELILANCQLNNMISSLGDVNFTSLTVLYLPSNNFNHNMPSWLFNLSSLCTISNLQNLHYLNLSVNMLTGQIPDSSGQLKHLTLVSLFSNSLCGPIPSRLGNLSSLSYLDLLHNQLNGTLPRNLGLLSNLVVLRIASNSIEGTVSEVNFTKVSKLKFLDMSSTSVVFNVSHNWIPPFQLEYINLGSCKIGPRFPAWLQTQTSLQSTSLYNVGIVDTAPNWFWKRISHIQLISLGHNQISGDFSLVLLNSTISVADSNCFMGQLPHLSPNVIGFSMRNNSFSGQISFFLRQKMNGRSKLEILDISNSALSGELGHCLMHWQSLTHLNLGNNNLSGKVPELIGSLFSLKALHLHNNSFSGAIPSSLRKTVLMVLRLRSNQFVGEIPPQICRLSSLIVLDLADNRLSGSIPRCLNNVSAMATINSPIDDEFNILTDYSCFSYRENLLLVIKGRESIYFSILPLERIVDLSSNNLSGGIPTEISSLFGLQSLNLSQNHLMGRIQEKIGDFECLESLDLSNNHLSGEIPQSIIKLTFLNHLNLSYNNFSGRIPSSTQLQSFDALAFIGNHELCGAPLLKNCTENEDSNPSDENEDSFERSWFYIGMATGFIVSFWGVCGALLCKRAWRHAYFKFLDNMKDQIYVATVLKLSWLRYHFRRYRISLRCLRGCNQERRDERGGVES</sequence>
<dbReference type="Gene3D" id="3.80.10.10">
    <property type="entry name" value="Ribonuclease Inhibitor"/>
    <property type="match status" value="5"/>
</dbReference>
<keyword evidence="6" id="KW-0732">Signal</keyword>
<dbReference type="SUPFAM" id="SSF52058">
    <property type="entry name" value="L domain-like"/>
    <property type="match status" value="3"/>
</dbReference>
<evidence type="ECO:0000256" key="7">
    <source>
        <dbReference type="ARBA" id="ARBA00022737"/>
    </source>
</evidence>
<keyword evidence="5 12" id="KW-0812">Transmembrane</keyword>
<dbReference type="InterPro" id="IPR032675">
    <property type="entry name" value="LRR_dom_sf"/>
</dbReference>
<keyword evidence="8 12" id="KW-1133">Transmembrane helix</keyword>
<keyword evidence="3" id="KW-1003">Cell membrane</keyword>
<evidence type="ECO:0000259" key="13">
    <source>
        <dbReference type="Pfam" id="PF08263"/>
    </source>
</evidence>
<keyword evidence="4" id="KW-0433">Leucine-rich repeat</keyword>
<dbReference type="AlphaFoldDB" id="A0AA39DD63"/>
<dbReference type="EMBL" id="JARBHA010000016">
    <property type="protein sequence ID" value="KAJ9679404.1"/>
    <property type="molecule type" value="Genomic_DNA"/>
</dbReference>
<evidence type="ECO:0000256" key="9">
    <source>
        <dbReference type="ARBA" id="ARBA00023136"/>
    </source>
</evidence>
<dbReference type="PROSITE" id="PS51450">
    <property type="entry name" value="LRR"/>
    <property type="match status" value="1"/>
</dbReference>